<dbReference type="CDD" id="cd01639">
    <property type="entry name" value="IMPase"/>
    <property type="match status" value="1"/>
</dbReference>
<dbReference type="UniPathway" id="UPA00823">
    <property type="reaction ID" value="UER00788"/>
</dbReference>
<dbReference type="FunFam" id="3.30.540.10:FF:000004">
    <property type="entry name" value="Inositol-1-monophosphatase"/>
    <property type="match status" value="1"/>
</dbReference>
<feature type="binding site" evidence="8">
    <location>
        <position position="106"/>
    </location>
    <ligand>
        <name>Mg(2+)</name>
        <dbReference type="ChEBI" id="CHEBI:18420"/>
        <label>1</label>
        <note>catalytic</note>
    </ligand>
</feature>
<protein>
    <recommendedName>
        <fullName evidence="9">Inositol-1-monophosphatase</fullName>
        <ecNumber evidence="9">3.1.3.25</ecNumber>
    </recommendedName>
</protein>
<dbReference type="SUPFAM" id="SSF56655">
    <property type="entry name" value="Carbohydrate phosphatase"/>
    <property type="match status" value="1"/>
</dbReference>
<sequence>MKPSSEEEEEAVRGVGPWDECFEVAVQLALRAGQIIRKALGEEKHVSTKTSAADLVTETDHRVEDLIVSELRKRFPSHRFIAEEATASGAKCVLTPSPTWIIDPIDGTCNFVHRSAMALVSFGSLVLPDLQPSGELGCKECPEKQALELTWQSQYVKATAAACDLSHLKACSAGPIASTAEGTLFPTVAVSIGFAVHQELEFGVIHHCTEERLYTGRRGQGAFCNGQRLQVSRETDLAKALVLTEIGPKRDPDTLKVFLSNMERLLHAKAHGYRSSVPVRVIGSSTLALCYLASGAADAYYQFGLHCWDLAAATVIIREAGGIVIDTSGGPLDLMSCRVVAAGTREMAALIAQALQTINYGRDDEK</sequence>
<comment type="catalytic activity">
    <reaction evidence="9">
        <text>a myo-inositol phosphate + H2O = myo-inositol + phosphate</text>
        <dbReference type="Rhea" id="RHEA:24056"/>
        <dbReference type="ChEBI" id="CHEBI:15377"/>
        <dbReference type="ChEBI" id="CHEBI:17268"/>
        <dbReference type="ChEBI" id="CHEBI:43474"/>
        <dbReference type="ChEBI" id="CHEBI:84139"/>
        <dbReference type="EC" id="3.1.3.25"/>
    </reaction>
</comment>
<dbReference type="InterPro" id="IPR020550">
    <property type="entry name" value="Inositol_monophosphatase_CS"/>
</dbReference>
<dbReference type="InterPro" id="IPR000760">
    <property type="entry name" value="Inositol_monophosphatase-like"/>
</dbReference>
<evidence type="ECO:0000256" key="9">
    <source>
        <dbReference type="RuleBase" id="RU364068"/>
    </source>
</evidence>
<evidence type="ECO:0000256" key="5">
    <source>
        <dbReference type="ARBA" id="ARBA00022723"/>
    </source>
</evidence>
<evidence type="ECO:0000313" key="11">
    <source>
        <dbReference type="Proteomes" id="UP000710432"/>
    </source>
</evidence>
<dbReference type="PANTHER" id="PTHR20854:SF29">
    <property type="entry name" value="INOSITOL MONOPHOSPHATASE 2"/>
    <property type="match status" value="1"/>
</dbReference>
<keyword evidence="7 8" id="KW-0460">Magnesium</keyword>
<comment type="subunit">
    <text evidence="4">Homodimer.</text>
</comment>
<dbReference type="GO" id="GO:0006021">
    <property type="term" value="P:inositol biosynthetic process"/>
    <property type="evidence" value="ECO:0007669"/>
    <property type="project" value="UniProtKB-UniPathway"/>
</dbReference>
<comment type="pathway">
    <text evidence="2 9">Polyol metabolism; myo-inositol biosynthesis; myo-inositol from D-glucose 6-phosphate: step 2/2.</text>
</comment>
<name>A0A8J6KTX7_MICOH</name>
<dbReference type="GO" id="GO:0007165">
    <property type="term" value="P:signal transduction"/>
    <property type="evidence" value="ECO:0007669"/>
    <property type="project" value="TreeGrafter"/>
</dbReference>
<feature type="binding site" evidence="8">
    <location>
        <position position="309"/>
    </location>
    <ligand>
        <name>Mg(2+)</name>
        <dbReference type="ChEBI" id="CHEBI:18420"/>
        <label>1</label>
        <note>catalytic</note>
    </ligand>
</feature>
<feature type="binding site" evidence="8">
    <location>
        <position position="105"/>
    </location>
    <ligand>
        <name>Mg(2+)</name>
        <dbReference type="ChEBI" id="CHEBI:18420"/>
        <label>1</label>
        <note>catalytic</note>
    </ligand>
</feature>
<dbReference type="EC" id="3.1.3.25" evidence="9"/>
<comment type="similarity">
    <text evidence="3 9">Belongs to the inositol monophosphatase superfamily.</text>
</comment>
<dbReference type="PROSITE" id="PS00629">
    <property type="entry name" value="IMP_1"/>
    <property type="match status" value="1"/>
</dbReference>
<dbReference type="Gene3D" id="3.30.540.10">
    <property type="entry name" value="Fructose-1,6-Bisphosphatase, subunit A, domain 1"/>
    <property type="match status" value="2"/>
</dbReference>
<feature type="binding site" evidence="8">
    <location>
        <position position="83"/>
    </location>
    <ligand>
        <name>Mg(2+)</name>
        <dbReference type="ChEBI" id="CHEBI:18420"/>
        <label>1</label>
        <note>catalytic</note>
    </ligand>
</feature>
<evidence type="ECO:0000256" key="6">
    <source>
        <dbReference type="ARBA" id="ARBA00022801"/>
    </source>
</evidence>
<comment type="cofactor">
    <cofactor evidence="1 8 9">
        <name>Mg(2+)</name>
        <dbReference type="ChEBI" id="CHEBI:18420"/>
    </cofactor>
</comment>
<comment type="caution">
    <text evidence="10">The sequence shown here is derived from an EMBL/GenBank/DDBJ whole genome shotgun (WGS) entry which is preliminary data.</text>
</comment>
<keyword evidence="6 9" id="KW-0378">Hydrolase</keyword>
<evidence type="ECO:0000256" key="7">
    <source>
        <dbReference type="ARBA" id="ARBA00022842"/>
    </source>
</evidence>
<dbReference type="Gene3D" id="3.40.190.80">
    <property type="match status" value="1"/>
</dbReference>
<dbReference type="InterPro" id="IPR033942">
    <property type="entry name" value="IMPase"/>
</dbReference>
<dbReference type="EMBL" id="JAATJU010021700">
    <property type="protein sequence ID" value="KAH0512860.1"/>
    <property type="molecule type" value="Genomic_DNA"/>
</dbReference>
<dbReference type="FunFam" id="3.40.190.80:FF:000002">
    <property type="entry name" value="Inositol-1-monophosphatase"/>
    <property type="match status" value="1"/>
</dbReference>
<evidence type="ECO:0000313" key="10">
    <source>
        <dbReference type="EMBL" id="KAH0512860.1"/>
    </source>
</evidence>
<keyword evidence="5 8" id="KW-0479">Metal-binding</keyword>
<dbReference type="PROSITE" id="PS00630">
    <property type="entry name" value="IMP_2"/>
    <property type="match status" value="1"/>
</dbReference>
<dbReference type="PANTHER" id="PTHR20854">
    <property type="entry name" value="INOSITOL MONOPHOSPHATASE"/>
    <property type="match status" value="1"/>
</dbReference>
<dbReference type="GO" id="GO:0046854">
    <property type="term" value="P:phosphatidylinositol phosphate biosynthetic process"/>
    <property type="evidence" value="ECO:0007669"/>
    <property type="project" value="InterPro"/>
</dbReference>
<dbReference type="GO" id="GO:0046872">
    <property type="term" value="F:metal ion binding"/>
    <property type="evidence" value="ECO:0007669"/>
    <property type="project" value="UniProtKB-KW"/>
</dbReference>
<dbReference type="PRINTS" id="PR00377">
    <property type="entry name" value="IMPHPHTASES"/>
</dbReference>
<gene>
    <name evidence="10" type="ORF">LTLLF_142805</name>
</gene>
<dbReference type="Pfam" id="PF00459">
    <property type="entry name" value="Inositol_P"/>
    <property type="match status" value="1"/>
</dbReference>
<evidence type="ECO:0000256" key="4">
    <source>
        <dbReference type="ARBA" id="ARBA00011738"/>
    </source>
</evidence>
<proteinExistence type="inferred from homology"/>
<evidence type="ECO:0000256" key="3">
    <source>
        <dbReference type="ARBA" id="ARBA00009759"/>
    </source>
</evidence>
<evidence type="ECO:0000256" key="1">
    <source>
        <dbReference type="ARBA" id="ARBA00001946"/>
    </source>
</evidence>
<feature type="binding site" evidence="8">
    <location>
        <position position="103"/>
    </location>
    <ligand>
        <name>Mg(2+)</name>
        <dbReference type="ChEBI" id="CHEBI:18420"/>
        <label>1</label>
        <note>catalytic</note>
    </ligand>
</feature>
<dbReference type="AlphaFoldDB" id="A0A8J6KTX7"/>
<reference evidence="10" key="1">
    <citation type="submission" date="2020-03" db="EMBL/GenBank/DDBJ databases">
        <title>Studies in the Genomics of Life Span.</title>
        <authorList>
            <person name="Glass D."/>
        </authorList>
    </citation>
    <scope>NUCLEOTIDE SEQUENCE</scope>
    <source>
        <strain evidence="10">LTLLF</strain>
        <tissue evidence="10">Muscle</tissue>
    </source>
</reference>
<organism evidence="10 11">
    <name type="scientific">Microtus ochrogaster</name>
    <name type="common">Prairie vole</name>
    <dbReference type="NCBI Taxonomy" id="79684"/>
    <lineage>
        <taxon>Eukaryota</taxon>
        <taxon>Metazoa</taxon>
        <taxon>Chordata</taxon>
        <taxon>Craniata</taxon>
        <taxon>Vertebrata</taxon>
        <taxon>Euteleostomi</taxon>
        <taxon>Mammalia</taxon>
        <taxon>Eutheria</taxon>
        <taxon>Euarchontoglires</taxon>
        <taxon>Glires</taxon>
        <taxon>Rodentia</taxon>
        <taxon>Myomorpha</taxon>
        <taxon>Muroidea</taxon>
        <taxon>Cricetidae</taxon>
        <taxon>Arvicolinae</taxon>
        <taxon>Microtus</taxon>
    </lineage>
</organism>
<evidence type="ECO:0000256" key="2">
    <source>
        <dbReference type="ARBA" id="ARBA00005152"/>
    </source>
</evidence>
<dbReference type="InterPro" id="IPR020583">
    <property type="entry name" value="Inositol_monoP_metal-BS"/>
</dbReference>
<accession>A0A8J6KTX7</accession>
<dbReference type="Proteomes" id="UP000710432">
    <property type="component" value="Unassembled WGS sequence"/>
</dbReference>
<dbReference type="GO" id="GO:0008934">
    <property type="term" value="F:inositol monophosphate 1-phosphatase activity"/>
    <property type="evidence" value="ECO:0007669"/>
    <property type="project" value="InterPro"/>
</dbReference>
<evidence type="ECO:0000256" key="8">
    <source>
        <dbReference type="PIRSR" id="PIRSR600760-2"/>
    </source>
</evidence>